<evidence type="ECO:0000313" key="1">
    <source>
        <dbReference type="EMBL" id="TPX51091.1"/>
    </source>
</evidence>
<name>A0A507DI58_9FUNG</name>
<accession>A0A507DI58</accession>
<gene>
    <name evidence="1" type="ORF">SeLEV6574_g00491</name>
</gene>
<dbReference type="AlphaFoldDB" id="A0A507DI58"/>
<organism evidence="1 2">
    <name type="scientific">Synchytrium endobioticum</name>
    <dbReference type="NCBI Taxonomy" id="286115"/>
    <lineage>
        <taxon>Eukaryota</taxon>
        <taxon>Fungi</taxon>
        <taxon>Fungi incertae sedis</taxon>
        <taxon>Chytridiomycota</taxon>
        <taxon>Chytridiomycota incertae sedis</taxon>
        <taxon>Chytridiomycetes</taxon>
        <taxon>Synchytriales</taxon>
        <taxon>Synchytriaceae</taxon>
        <taxon>Synchytrium</taxon>
    </lineage>
</organism>
<comment type="caution">
    <text evidence="1">The sequence shown here is derived from an EMBL/GenBank/DDBJ whole genome shotgun (WGS) entry which is preliminary data.</text>
</comment>
<protein>
    <submittedName>
        <fullName evidence="1">Uncharacterized protein</fullName>
    </submittedName>
</protein>
<proteinExistence type="predicted"/>
<sequence>MMTNKKMIWIELFVFRLKHGMKREASEDCSAQLTSASQHMPYTLCGSNALCAATSHVLWRRALPIGAEITDAEYRSYAQSLREYRITYEEKRQLENKFLMRYLEWKSPILMEVELLRLPSYGFKISYQKTFLSPWKLFHKYICMM</sequence>
<reference evidence="1 2" key="1">
    <citation type="journal article" date="2019" name="Sci. Rep.">
        <title>Comparative genomics of chytrid fungi reveal insights into the obligate biotrophic and pathogenic lifestyle of Synchytrium endobioticum.</title>
        <authorList>
            <person name="van de Vossenberg B.T.L.H."/>
            <person name="Warris S."/>
            <person name="Nguyen H.D.T."/>
            <person name="van Gent-Pelzer M.P.E."/>
            <person name="Joly D.L."/>
            <person name="van de Geest H.C."/>
            <person name="Bonants P.J.M."/>
            <person name="Smith D.S."/>
            <person name="Levesque C.A."/>
            <person name="van der Lee T.A.J."/>
        </authorList>
    </citation>
    <scope>NUCLEOTIDE SEQUENCE [LARGE SCALE GENOMIC DNA]</scope>
    <source>
        <strain evidence="1 2">LEV6574</strain>
    </source>
</reference>
<dbReference type="EMBL" id="QEAM01000008">
    <property type="protein sequence ID" value="TPX51091.1"/>
    <property type="molecule type" value="Genomic_DNA"/>
</dbReference>
<dbReference type="Proteomes" id="UP000320475">
    <property type="component" value="Unassembled WGS sequence"/>
</dbReference>
<evidence type="ECO:0000313" key="2">
    <source>
        <dbReference type="Proteomes" id="UP000320475"/>
    </source>
</evidence>